<dbReference type="InterPro" id="IPR052953">
    <property type="entry name" value="Ser-rich/MCO-related"/>
</dbReference>
<dbReference type="GeneID" id="54580064"/>
<dbReference type="SUPFAM" id="SSF49503">
    <property type="entry name" value="Cupredoxins"/>
    <property type="match status" value="1"/>
</dbReference>
<feature type="chain" id="PRO_5025382421" evidence="2">
    <location>
        <begin position="20"/>
        <end position="245"/>
    </location>
</feature>
<evidence type="ECO:0000313" key="3">
    <source>
        <dbReference type="EMBL" id="KAF2251499.1"/>
    </source>
</evidence>
<dbReference type="Gene3D" id="2.60.40.420">
    <property type="entry name" value="Cupredoxins - blue copper proteins"/>
    <property type="match status" value="1"/>
</dbReference>
<keyword evidence="4" id="KW-1185">Reference proteome</keyword>
<dbReference type="PANTHER" id="PTHR34883">
    <property type="entry name" value="SERINE-RICH PROTEIN, PUTATIVE-RELATED-RELATED"/>
    <property type="match status" value="1"/>
</dbReference>
<dbReference type="CDD" id="cd00920">
    <property type="entry name" value="Cupredoxin"/>
    <property type="match status" value="1"/>
</dbReference>
<feature type="compositionally biased region" description="Low complexity" evidence="1">
    <location>
        <begin position="176"/>
        <end position="223"/>
    </location>
</feature>
<dbReference type="PANTHER" id="PTHR34883:SF15">
    <property type="entry name" value="EXTRACELLULAR SERINE-RICH PROTEIN"/>
    <property type="match status" value="1"/>
</dbReference>
<evidence type="ECO:0000313" key="4">
    <source>
        <dbReference type="Proteomes" id="UP000800094"/>
    </source>
</evidence>
<reference evidence="3" key="1">
    <citation type="journal article" date="2020" name="Stud. Mycol.">
        <title>101 Dothideomycetes genomes: a test case for predicting lifestyles and emergence of pathogens.</title>
        <authorList>
            <person name="Haridas S."/>
            <person name="Albert R."/>
            <person name="Binder M."/>
            <person name="Bloem J."/>
            <person name="Labutti K."/>
            <person name="Salamov A."/>
            <person name="Andreopoulos B."/>
            <person name="Baker S."/>
            <person name="Barry K."/>
            <person name="Bills G."/>
            <person name="Bluhm B."/>
            <person name="Cannon C."/>
            <person name="Castanera R."/>
            <person name="Culley D."/>
            <person name="Daum C."/>
            <person name="Ezra D."/>
            <person name="Gonzalez J."/>
            <person name="Henrissat B."/>
            <person name="Kuo A."/>
            <person name="Liang C."/>
            <person name="Lipzen A."/>
            <person name="Lutzoni F."/>
            <person name="Magnuson J."/>
            <person name="Mondo S."/>
            <person name="Nolan M."/>
            <person name="Ohm R."/>
            <person name="Pangilinan J."/>
            <person name="Park H.-J."/>
            <person name="Ramirez L."/>
            <person name="Alfaro M."/>
            <person name="Sun H."/>
            <person name="Tritt A."/>
            <person name="Yoshinaga Y."/>
            <person name="Zwiers L.-H."/>
            <person name="Turgeon B."/>
            <person name="Goodwin S."/>
            <person name="Spatafora J."/>
            <person name="Crous P."/>
            <person name="Grigoriev I."/>
        </authorList>
    </citation>
    <scope>NUCLEOTIDE SEQUENCE</scope>
    <source>
        <strain evidence="3">CBS 122368</strain>
    </source>
</reference>
<dbReference type="EMBL" id="ML987193">
    <property type="protein sequence ID" value="KAF2251499.1"/>
    <property type="molecule type" value="Genomic_DNA"/>
</dbReference>
<evidence type="ECO:0000256" key="2">
    <source>
        <dbReference type="SAM" id="SignalP"/>
    </source>
</evidence>
<accession>A0A6A6IMP5</accession>
<proteinExistence type="predicted"/>
<sequence>MVSSSFIAAALSALPLAFAYYPAGNATATYASAPSGTGTSSPSQYTVAVGQNGLTFTPDTVLAQVGSKITFQFFPKNHSVVQSDFKNPCNPSDDAIFSGFVPTPSGLANQTFTVTVADEKPIWLYCAQNNPKPHCAAGMVAVINPPAYGPNTLDAFKELAAKTNGSTVPAGGPSGGELSSPSPSSPSSAPSSAPLSTLSSVPSGSSVPSSSGTSTSVPPESTGAASSLAVSGMVGMVAMFAGLML</sequence>
<name>A0A6A6IMP5_9PLEO</name>
<dbReference type="InterPro" id="IPR008972">
    <property type="entry name" value="Cupredoxin"/>
</dbReference>
<gene>
    <name evidence="3" type="ORF">BU26DRAFT_503998</name>
</gene>
<dbReference type="Proteomes" id="UP000800094">
    <property type="component" value="Unassembled WGS sequence"/>
</dbReference>
<evidence type="ECO:0000256" key="1">
    <source>
        <dbReference type="SAM" id="MobiDB-lite"/>
    </source>
</evidence>
<feature type="region of interest" description="Disordered" evidence="1">
    <location>
        <begin position="164"/>
        <end position="224"/>
    </location>
</feature>
<keyword evidence="2" id="KW-0732">Signal</keyword>
<protein>
    <submittedName>
        <fullName evidence="3">Cupredoxin</fullName>
    </submittedName>
</protein>
<organism evidence="3 4">
    <name type="scientific">Trematosphaeria pertusa</name>
    <dbReference type="NCBI Taxonomy" id="390896"/>
    <lineage>
        <taxon>Eukaryota</taxon>
        <taxon>Fungi</taxon>
        <taxon>Dikarya</taxon>
        <taxon>Ascomycota</taxon>
        <taxon>Pezizomycotina</taxon>
        <taxon>Dothideomycetes</taxon>
        <taxon>Pleosporomycetidae</taxon>
        <taxon>Pleosporales</taxon>
        <taxon>Massarineae</taxon>
        <taxon>Trematosphaeriaceae</taxon>
        <taxon>Trematosphaeria</taxon>
    </lineage>
</organism>
<dbReference type="RefSeq" id="XP_033686503.1">
    <property type="nucleotide sequence ID" value="XM_033826734.1"/>
</dbReference>
<dbReference type="AlphaFoldDB" id="A0A6A6IMP5"/>
<feature type="signal peptide" evidence="2">
    <location>
        <begin position="1"/>
        <end position="19"/>
    </location>
</feature>
<dbReference type="OrthoDB" id="2331100at2759"/>